<dbReference type="InterPro" id="IPR050109">
    <property type="entry name" value="HTH-type_TetR-like_transc_reg"/>
</dbReference>
<dbReference type="EMBL" id="FONV01000004">
    <property type="protein sequence ID" value="SFE89670.1"/>
    <property type="molecule type" value="Genomic_DNA"/>
</dbReference>
<dbReference type="GO" id="GO:0000976">
    <property type="term" value="F:transcription cis-regulatory region binding"/>
    <property type="evidence" value="ECO:0007669"/>
    <property type="project" value="TreeGrafter"/>
</dbReference>
<proteinExistence type="predicted"/>
<dbReference type="PANTHER" id="PTHR30055:SF234">
    <property type="entry name" value="HTH-TYPE TRANSCRIPTIONAL REGULATOR BETI"/>
    <property type="match status" value="1"/>
</dbReference>
<protein>
    <submittedName>
        <fullName evidence="7">Regulatory protein, tetR family</fullName>
    </submittedName>
</protein>
<evidence type="ECO:0000313" key="8">
    <source>
        <dbReference type="Proteomes" id="UP000199645"/>
    </source>
</evidence>
<keyword evidence="1" id="KW-0805">Transcription regulation</keyword>
<accession>A0A1I2EBQ6</accession>
<dbReference type="InterPro" id="IPR001647">
    <property type="entry name" value="HTH_TetR"/>
</dbReference>
<keyword evidence="2 4" id="KW-0238">DNA-binding</keyword>
<sequence length="243" mass="25809">MTNPVISPLPGARAGRDPSRAIKRGPRSMTPEAVAATQRERLHDALVHTVAEKGYANARVSDICTAAGVTRPAFYALFAGKEDAFLDTYRHGTGVVLRLMDEAYAAAGDWRTGVRAALKVLLDVLASVPAFAAMAIVEIDAAGALARERRTELLSRFSRFFADAPPVPDGLVDTVVGGVYATIYGYVSTGRVAQLPDLLPMLSYFMTAPFVGRDAASAELLVPAAGERVVAPCATSDTDEVFH</sequence>
<gene>
    <name evidence="7" type="ORF">SAMN05421541_104303</name>
</gene>
<evidence type="ECO:0000256" key="2">
    <source>
        <dbReference type="ARBA" id="ARBA00023125"/>
    </source>
</evidence>
<evidence type="ECO:0000259" key="6">
    <source>
        <dbReference type="PROSITE" id="PS50977"/>
    </source>
</evidence>
<feature type="DNA-binding region" description="H-T-H motif" evidence="4">
    <location>
        <begin position="59"/>
        <end position="78"/>
    </location>
</feature>
<evidence type="ECO:0000256" key="3">
    <source>
        <dbReference type="ARBA" id="ARBA00023163"/>
    </source>
</evidence>
<keyword evidence="3" id="KW-0804">Transcription</keyword>
<dbReference type="Pfam" id="PF00440">
    <property type="entry name" value="TetR_N"/>
    <property type="match status" value="1"/>
</dbReference>
<dbReference type="STRING" id="35752.SAMN05421541_104303"/>
<organism evidence="7 8">
    <name type="scientific">Actinoplanes philippinensis</name>
    <dbReference type="NCBI Taxonomy" id="35752"/>
    <lineage>
        <taxon>Bacteria</taxon>
        <taxon>Bacillati</taxon>
        <taxon>Actinomycetota</taxon>
        <taxon>Actinomycetes</taxon>
        <taxon>Micromonosporales</taxon>
        <taxon>Micromonosporaceae</taxon>
        <taxon>Actinoplanes</taxon>
    </lineage>
</organism>
<keyword evidence="8" id="KW-1185">Reference proteome</keyword>
<evidence type="ECO:0000256" key="4">
    <source>
        <dbReference type="PROSITE-ProRule" id="PRU00335"/>
    </source>
</evidence>
<dbReference type="InterPro" id="IPR009057">
    <property type="entry name" value="Homeodomain-like_sf"/>
</dbReference>
<evidence type="ECO:0000313" key="7">
    <source>
        <dbReference type="EMBL" id="SFE89670.1"/>
    </source>
</evidence>
<dbReference type="Proteomes" id="UP000199645">
    <property type="component" value="Unassembled WGS sequence"/>
</dbReference>
<name>A0A1I2EBQ6_9ACTN</name>
<dbReference type="AlphaFoldDB" id="A0A1I2EBQ6"/>
<dbReference type="PROSITE" id="PS50977">
    <property type="entry name" value="HTH_TETR_2"/>
    <property type="match status" value="1"/>
</dbReference>
<feature type="region of interest" description="Disordered" evidence="5">
    <location>
        <begin position="1"/>
        <end position="30"/>
    </location>
</feature>
<dbReference type="GO" id="GO:0003700">
    <property type="term" value="F:DNA-binding transcription factor activity"/>
    <property type="evidence" value="ECO:0007669"/>
    <property type="project" value="TreeGrafter"/>
</dbReference>
<dbReference type="OrthoDB" id="3867339at2"/>
<feature type="domain" description="HTH tetR-type" evidence="6">
    <location>
        <begin position="36"/>
        <end position="96"/>
    </location>
</feature>
<reference evidence="7 8" key="1">
    <citation type="submission" date="2016-10" db="EMBL/GenBank/DDBJ databases">
        <authorList>
            <person name="de Groot N.N."/>
        </authorList>
    </citation>
    <scope>NUCLEOTIDE SEQUENCE [LARGE SCALE GENOMIC DNA]</scope>
    <source>
        <strain evidence="7 8">DSM 43019</strain>
    </source>
</reference>
<dbReference type="PANTHER" id="PTHR30055">
    <property type="entry name" value="HTH-TYPE TRANSCRIPTIONAL REGULATOR RUTR"/>
    <property type="match status" value="1"/>
</dbReference>
<dbReference type="Gene3D" id="1.10.357.10">
    <property type="entry name" value="Tetracycline Repressor, domain 2"/>
    <property type="match status" value="1"/>
</dbReference>
<dbReference type="SUPFAM" id="SSF46689">
    <property type="entry name" value="Homeodomain-like"/>
    <property type="match status" value="1"/>
</dbReference>
<evidence type="ECO:0000256" key="5">
    <source>
        <dbReference type="SAM" id="MobiDB-lite"/>
    </source>
</evidence>
<evidence type="ECO:0000256" key="1">
    <source>
        <dbReference type="ARBA" id="ARBA00023015"/>
    </source>
</evidence>